<dbReference type="AlphaFoldDB" id="A0A9P6TH78"/>
<dbReference type="OrthoDB" id="2499574at2759"/>
<organism evidence="1 2">
    <name type="scientific">Cronartium quercuum f. sp. fusiforme G11</name>
    <dbReference type="NCBI Taxonomy" id="708437"/>
    <lineage>
        <taxon>Eukaryota</taxon>
        <taxon>Fungi</taxon>
        <taxon>Dikarya</taxon>
        <taxon>Basidiomycota</taxon>
        <taxon>Pucciniomycotina</taxon>
        <taxon>Pucciniomycetes</taxon>
        <taxon>Pucciniales</taxon>
        <taxon>Coleosporiaceae</taxon>
        <taxon>Cronartium</taxon>
    </lineage>
</organism>
<accession>A0A9P6TH78</accession>
<evidence type="ECO:0000313" key="1">
    <source>
        <dbReference type="EMBL" id="KAG0151495.1"/>
    </source>
</evidence>
<proteinExistence type="predicted"/>
<reference evidence="1" key="1">
    <citation type="submission" date="2013-11" db="EMBL/GenBank/DDBJ databases">
        <title>Genome sequence of the fusiform rust pathogen reveals effectors for host alternation and coevolution with pine.</title>
        <authorList>
            <consortium name="DOE Joint Genome Institute"/>
            <person name="Smith K."/>
            <person name="Pendleton A."/>
            <person name="Kubisiak T."/>
            <person name="Anderson C."/>
            <person name="Salamov A."/>
            <person name="Aerts A."/>
            <person name="Riley R."/>
            <person name="Clum A."/>
            <person name="Lindquist E."/>
            <person name="Ence D."/>
            <person name="Campbell M."/>
            <person name="Kronenberg Z."/>
            <person name="Feau N."/>
            <person name="Dhillon B."/>
            <person name="Hamelin R."/>
            <person name="Burleigh J."/>
            <person name="Smith J."/>
            <person name="Yandell M."/>
            <person name="Nelson C."/>
            <person name="Grigoriev I."/>
            <person name="Davis J."/>
        </authorList>
    </citation>
    <scope>NUCLEOTIDE SEQUENCE</scope>
    <source>
        <strain evidence="1">G11</strain>
    </source>
</reference>
<sequence>MIFSSTHKAVVYQLRYDVYAAIEAFAQSIPKTGGAGDEHTQSAQETAVMFEDMVKRVLHYHLDANLGPQPSQDRLDAMAGSINKTLESINEVADKMLATTDGALRFNDLKACLSKLTQRGGLENPHSSCVINGMSITGVSDIMRSVLKVFGDDVIPPSIVDQATKALSSSFKPVFAGEQEFYDSVKAAIQSVELAVSSDLVAALEDAEQCFRSVASKSNATYLARLKATESCNRDTSRSSVYRDLRGLYITIVNQLVGFLQPNIISEIQQIADSYLKEKLSKNPDDQYFRRAMADTIKSISSSNAGSESTYVEKVADCLDKIIGISDPTSASAKAIELQCLSQPDGPRASVRQIIYGYIQQLYGVLPVEIAARIESSSVAKLNPDDPDYAEKVTALHKEFMKSDPGPTFVNCYEKYVNCLFDTNSGVLTHPQSMSKRICVMDQPCASGTPDGSATPIVPISKRQRLRRGRSTSW</sequence>
<gene>
    <name evidence="1" type="ORF">CROQUDRAFT_36652</name>
</gene>
<keyword evidence="2" id="KW-1185">Reference proteome</keyword>
<dbReference type="Proteomes" id="UP000886653">
    <property type="component" value="Unassembled WGS sequence"/>
</dbReference>
<dbReference type="InterPro" id="IPR016024">
    <property type="entry name" value="ARM-type_fold"/>
</dbReference>
<dbReference type="EMBL" id="MU167212">
    <property type="protein sequence ID" value="KAG0151495.1"/>
    <property type="molecule type" value="Genomic_DNA"/>
</dbReference>
<evidence type="ECO:0000313" key="2">
    <source>
        <dbReference type="Proteomes" id="UP000886653"/>
    </source>
</evidence>
<dbReference type="SUPFAM" id="SSF48371">
    <property type="entry name" value="ARM repeat"/>
    <property type="match status" value="1"/>
</dbReference>
<protein>
    <submittedName>
        <fullName evidence="1">Uncharacterized protein</fullName>
    </submittedName>
</protein>
<name>A0A9P6TH78_9BASI</name>
<comment type="caution">
    <text evidence="1">The sequence shown here is derived from an EMBL/GenBank/DDBJ whole genome shotgun (WGS) entry which is preliminary data.</text>
</comment>